<gene>
    <name evidence="2" type="ORF">C4544_04940</name>
</gene>
<dbReference type="InterPro" id="IPR033469">
    <property type="entry name" value="CYTH-like_dom_sf"/>
</dbReference>
<accession>A0A419DBK4</accession>
<comment type="caution">
    <text evidence="2">The sequence shown here is derived from an EMBL/GenBank/DDBJ whole genome shotgun (WGS) entry which is preliminary data.</text>
</comment>
<dbReference type="Proteomes" id="UP000285655">
    <property type="component" value="Unassembled WGS sequence"/>
</dbReference>
<organism evidence="2 3">
    <name type="scientific">candidate division WS5 bacterium</name>
    <dbReference type="NCBI Taxonomy" id="2093353"/>
    <lineage>
        <taxon>Bacteria</taxon>
        <taxon>candidate division WS5</taxon>
    </lineage>
</organism>
<dbReference type="EMBL" id="QZJW01000044">
    <property type="protein sequence ID" value="RJO60521.1"/>
    <property type="molecule type" value="Genomic_DNA"/>
</dbReference>
<dbReference type="SUPFAM" id="SSF55154">
    <property type="entry name" value="CYTH-like phosphatases"/>
    <property type="match status" value="1"/>
</dbReference>
<keyword evidence="1" id="KW-0175">Coiled coil</keyword>
<evidence type="ECO:0000256" key="1">
    <source>
        <dbReference type="SAM" id="Coils"/>
    </source>
</evidence>
<dbReference type="Gene3D" id="2.40.320.10">
    <property type="entry name" value="Hypothetical Protein Pfu-838710-001"/>
    <property type="match status" value="1"/>
</dbReference>
<evidence type="ECO:0008006" key="4">
    <source>
        <dbReference type="Google" id="ProtNLM"/>
    </source>
</evidence>
<evidence type="ECO:0000313" key="2">
    <source>
        <dbReference type="EMBL" id="RJO60521.1"/>
    </source>
</evidence>
<evidence type="ECO:0000313" key="3">
    <source>
        <dbReference type="Proteomes" id="UP000285655"/>
    </source>
</evidence>
<reference evidence="2 3" key="1">
    <citation type="journal article" date="2017" name="ISME J.">
        <title>Energy and carbon metabolisms in a deep terrestrial subsurface fluid microbial community.</title>
        <authorList>
            <person name="Momper L."/>
            <person name="Jungbluth S.P."/>
            <person name="Lee M.D."/>
            <person name="Amend J.P."/>
        </authorList>
    </citation>
    <scope>NUCLEOTIDE SEQUENCE [LARGE SCALE GENOMIC DNA]</scope>
    <source>
        <strain evidence="2">SURF_29</strain>
    </source>
</reference>
<protein>
    <recommendedName>
        <fullName evidence="4">CYTH domain-containing protein</fullName>
    </recommendedName>
</protein>
<proteinExistence type="predicted"/>
<sequence length="207" mass="23994">MSQVTQHKTIELELRAEILLKDQESLKKRLCEMGTLHSDTKRMSVMCFGSFGEKKLDVRIRVTNGECEVVTKKGTSFGGHDREEVSQKINPDQFIGMIRIFSQLDFKMKVGERETINYSFPNDVIVSLVSAGSISYIELEKMSSKSELEENREKLKELADQLGLNLLKNEEEYISLCRRLDKKEDWHFQGASEDYIKLEELVNRYTK</sequence>
<feature type="coiled-coil region" evidence="1">
    <location>
        <begin position="141"/>
        <end position="172"/>
    </location>
</feature>
<name>A0A419DBK4_9BACT</name>
<dbReference type="AlphaFoldDB" id="A0A419DBK4"/>